<evidence type="ECO:0000313" key="4">
    <source>
        <dbReference type="Proteomes" id="UP000243535"/>
    </source>
</evidence>
<keyword evidence="4" id="KW-1185">Reference proteome</keyword>
<keyword evidence="1" id="KW-1133">Transmembrane helix</keyword>
<dbReference type="EMBL" id="CYHA01000005">
    <property type="protein sequence ID" value="CUA84992.1"/>
    <property type="molecule type" value="Genomic_DNA"/>
</dbReference>
<protein>
    <submittedName>
        <fullName evidence="3">Uncharacterized protein involved in outer membrane biogenesis</fullName>
    </submittedName>
</protein>
<proteinExistence type="predicted"/>
<gene>
    <name evidence="3" type="ORF">Ga0061063_2233</name>
</gene>
<accession>A0A0K6H1Z0</accession>
<dbReference type="STRING" id="375574.GCA_001418035_02018"/>
<dbReference type="PANTHER" id="PTHR30441">
    <property type="entry name" value="DUF748 DOMAIN-CONTAINING PROTEIN"/>
    <property type="match status" value="1"/>
</dbReference>
<reference evidence="4" key="1">
    <citation type="submission" date="2015-08" db="EMBL/GenBank/DDBJ databases">
        <authorList>
            <person name="Varghese N."/>
        </authorList>
    </citation>
    <scope>NUCLEOTIDE SEQUENCE [LARGE SCALE GENOMIC DNA]</scope>
    <source>
        <strain evidence="4">DSM 17901</strain>
    </source>
</reference>
<dbReference type="AlphaFoldDB" id="A0A0K6H1Z0"/>
<name>A0A0K6H1Z0_9NEIS</name>
<dbReference type="GO" id="GO:0090313">
    <property type="term" value="P:regulation of protein targeting to membrane"/>
    <property type="evidence" value="ECO:0007669"/>
    <property type="project" value="TreeGrafter"/>
</dbReference>
<keyword evidence="1" id="KW-0472">Membrane</keyword>
<evidence type="ECO:0000256" key="1">
    <source>
        <dbReference type="SAM" id="Phobius"/>
    </source>
</evidence>
<evidence type="ECO:0000313" key="3">
    <source>
        <dbReference type="EMBL" id="CUA84992.1"/>
    </source>
</evidence>
<dbReference type="Pfam" id="PF05170">
    <property type="entry name" value="AsmA"/>
    <property type="match status" value="1"/>
</dbReference>
<dbReference type="InterPro" id="IPR007844">
    <property type="entry name" value="AsmA"/>
</dbReference>
<sequence>MKWNSGRLWLRIAVYSLVSVIGLGIIAQALIIWQFNEESVRRTLAGALAQSGRRIEVSGRISPHLLPAPGLDLEQVTVTGTDGRTPFARAARVEADLAWWPLLFGTREVKAVSLTGFEVEVVRRFDGRLSVADLFQRRSNDRFQVKLDTLRLRDGQIRYNDLRSNTVRTLQSLSLDATHLRDEAQLSAGAVIDVRDRPVRLSVQTPLTIQDDQITLSALDALALSDIPGAGQSRIAAKGLYRLNLATFKARGEKLSFEVSTEKPASTLTLTLPEMNASIDRVEIPHGQLNGTLDYARSQYKLHAQLDSLTLTEAGLTTSQLGGQLAWSAGKLQVNVGLSGGLALTGLNRIRVQPLVLNAQVSTPLLPRGQLLGRLEGLLEGSLDEARLDLNASGQLDGAPITVQLTQFGFARPSHEANIALSRLDLNRYLPEAPASRVAIFQDKRPLPLEWMDFLDLNAKLAIGELAVGRFRMNDVNADLKATPYRLDVNQLSATIYEGRLEGTARLLREDTPRLEVNQTLTGMNIQPLLVDLFNFTRLEGKGNGRINLQAEGPRFIDLRDSLTGNVAMSLNRGALTGIDLVNALKNLPGEMREWNSPAQAGQKTTFSTLAADFRLESGVARNQDLTLASQLVNVSGGGKADLRQGIIDYTLDVRANPREFTKLRGINVPLKITGPIDAPVYALDFNSLVKGKKTESEKQEVLRQELKRQMTTILPTP</sequence>
<organism evidence="3 4">
    <name type="scientific">Gulbenkiania indica</name>
    <dbReference type="NCBI Taxonomy" id="375574"/>
    <lineage>
        <taxon>Bacteria</taxon>
        <taxon>Pseudomonadati</taxon>
        <taxon>Pseudomonadota</taxon>
        <taxon>Betaproteobacteria</taxon>
        <taxon>Neisseriales</taxon>
        <taxon>Chromobacteriaceae</taxon>
        <taxon>Gulbenkiania</taxon>
    </lineage>
</organism>
<feature type="transmembrane region" description="Helical" evidence="1">
    <location>
        <begin position="12"/>
        <end position="33"/>
    </location>
</feature>
<dbReference type="InterPro" id="IPR052894">
    <property type="entry name" value="AsmA-related"/>
</dbReference>
<keyword evidence="1" id="KW-0812">Transmembrane</keyword>
<dbReference type="PANTHER" id="PTHR30441:SF4">
    <property type="entry name" value="PROTEIN ASMA"/>
    <property type="match status" value="1"/>
</dbReference>
<dbReference type="GO" id="GO:0005886">
    <property type="term" value="C:plasma membrane"/>
    <property type="evidence" value="ECO:0007669"/>
    <property type="project" value="TreeGrafter"/>
</dbReference>
<dbReference type="OrthoDB" id="9766390at2"/>
<feature type="domain" description="AsmA" evidence="2">
    <location>
        <begin position="11"/>
        <end position="626"/>
    </location>
</feature>
<dbReference type="Proteomes" id="UP000243535">
    <property type="component" value="Unassembled WGS sequence"/>
</dbReference>
<dbReference type="RefSeq" id="WP_055434183.1">
    <property type="nucleotide sequence ID" value="NZ_CYHA01000005.1"/>
</dbReference>
<evidence type="ECO:0000259" key="2">
    <source>
        <dbReference type="Pfam" id="PF05170"/>
    </source>
</evidence>